<proteinExistence type="predicted"/>
<dbReference type="AlphaFoldDB" id="A0A4Y3K9R0"/>
<evidence type="ECO:0000256" key="1">
    <source>
        <dbReference type="SAM" id="MobiDB-lite"/>
    </source>
</evidence>
<keyword evidence="2" id="KW-1133">Transmembrane helix</keyword>
<evidence type="ECO:0000256" key="2">
    <source>
        <dbReference type="SAM" id="Phobius"/>
    </source>
</evidence>
<feature type="transmembrane region" description="Helical" evidence="2">
    <location>
        <begin position="50"/>
        <end position="67"/>
    </location>
</feature>
<evidence type="ECO:0000313" key="3">
    <source>
        <dbReference type="EMBL" id="GEA81201.1"/>
    </source>
</evidence>
<keyword evidence="4" id="KW-1185">Reference proteome</keyword>
<dbReference type="Proteomes" id="UP000315842">
    <property type="component" value="Unassembled WGS sequence"/>
</dbReference>
<gene>
    <name evidence="3" type="ORF">CUD01_16450</name>
</gene>
<sequence length="106" mass="10872">MRPGGENGGMSSKPRSVLGRVLRDRQVLSALAAGLVIGVAAVFSAPRYPWPFALIGVVWLVATVVRVRAAAVAARVEPPAAPPAESPAEPPAQPEATADEGRAPQA</sequence>
<protein>
    <submittedName>
        <fullName evidence="3">Uncharacterized protein</fullName>
    </submittedName>
</protein>
<keyword evidence="2" id="KW-0472">Membrane</keyword>
<accession>A0A4Y3K9R0</accession>
<feature type="compositionally biased region" description="Pro residues" evidence="1">
    <location>
        <begin position="79"/>
        <end position="93"/>
    </location>
</feature>
<comment type="caution">
    <text evidence="3">The sequence shown here is derived from an EMBL/GenBank/DDBJ whole genome shotgun (WGS) entry which is preliminary data.</text>
</comment>
<organism evidence="3 4">
    <name type="scientific">Cellulomonas uda</name>
    <dbReference type="NCBI Taxonomy" id="1714"/>
    <lineage>
        <taxon>Bacteria</taxon>
        <taxon>Bacillati</taxon>
        <taxon>Actinomycetota</taxon>
        <taxon>Actinomycetes</taxon>
        <taxon>Micrococcales</taxon>
        <taxon>Cellulomonadaceae</taxon>
        <taxon>Cellulomonas</taxon>
    </lineage>
</organism>
<dbReference type="EMBL" id="BJLP01000024">
    <property type="protein sequence ID" value="GEA81201.1"/>
    <property type="molecule type" value="Genomic_DNA"/>
</dbReference>
<evidence type="ECO:0000313" key="4">
    <source>
        <dbReference type="Proteomes" id="UP000315842"/>
    </source>
</evidence>
<feature type="region of interest" description="Disordered" evidence="1">
    <location>
        <begin position="76"/>
        <end position="106"/>
    </location>
</feature>
<name>A0A4Y3K9R0_CELUD</name>
<keyword evidence="2" id="KW-0812">Transmembrane</keyword>
<feature type="transmembrane region" description="Helical" evidence="2">
    <location>
        <begin position="27"/>
        <end position="44"/>
    </location>
</feature>
<reference evidence="3 4" key="1">
    <citation type="submission" date="2019-06" db="EMBL/GenBank/DDBJ databases">
        <title>Whole genome shotgun sequence of Cellulomonas uda NBRC 3747.</title>
        <authorList>
            <person name="Hosoyama A."/>
            <person name="Uohara A."/>
            <person name="Ohji S."/>
            <person name="Ichikawa N."/>
        </authorList>
    </citation>
    <scope>NUCLEOTIDE SEQUENCE [LARGE SCALE GENOMIC DNA]</scope>
    <source>
        <strain evidence="3 4">NBRC 3747</strain>
    </source>
</reference>